<keyword evidence="10" id="KW-1185">Reference proteome</keyword>
<evidence type="ECO:0000256" key="4">
    <source>
        <dbReference type="ARBA" id="ARBA00022833"/>
    </source>
</evidence>
<dbReference type="Gene3D" id="6.10.140.140">
    <property type="match status" value="1"/>
</dbReference>
<feature type="domain" description="KRAB" evidence="8">
    <location>
        <begin position="1"/>
        <end position="71"/>
    </location>
</feature>
<evidence type="ECO:0000256" key="5">
    <source>
        <dbReference type="PROSITE-ProRule" id="PRU00042"/>
    </source>
</evidence>
<evidence type="ECO:0000256" key="6">
    <source>
        <dbReference type="SAM" id="MobiDB-lite"/>
    </source>
</evidence>
<feature type="region of interest" description="Disordered" evidence="6">
    <location>
        <begin position="128"/>
        <end position="164"/>
    </location>
</feature>
<keyword evidence="2" id="KW-0677">Repeat</keyword>
<evidence type="ECO:0000256" key="1">
    <source>
        <dbReference type="ARBA" id="ARBA00022723"/>
    </source>
</evidence>
<dbReference type="PROSITE" id="PS50805">
    <property type="entry name" value="KRAB"/>
    <property type="match status" value="1"/>
</dbReference>
<evidence type="ECO:0000313" key="10">
    <source>
        <dbReference type="Proteomes" id="UP000765507"/>
    </source>
</evidence>
<dbReference type="PANTHER" id="PTHR23232:SF142">
    <property type="entry name" value="GASTRULA ZINC FINGER PROTEIN XLCGF57.1-LIKE-RELATED"/>
    <property type="match status" value="1"/>
</dbReference>
<dbReference type="Pfam" id="PF01352">
    <property type="entry name" value="KRAB"/>
    <property type="match status" value="1"/>
</dbReference>
<dbReference type="InterPro" id="IPR036236">
    <property type="entry name" value="Znf_C2H2_sf"/>
</dbReference>
<dbReference type="SUPFAM" id="SSF109640">
    <property type="entry name" value="KRAB domain (Kruppel-associated box)"/>
    <property type="match status" value="1"/>
</dbReference>
<dbReference type="GO" id="GO:0008270">
    <property type="term" value="F:zinc ion binding"/>
    <property type="evidence" value="ECO:0007669"/>
    <property type="project" value="UniProtKB-KW"/>
</dbReference>
<dbReference type="InterPro" id="IPR050169">
    <property type="entry name" value="Krueppel_C2H2_ZnF"/>
</dbReference>
<dbReference type="OrthoDB" id="9427103at2759"/>
<keyword evidence="3 5" id="KW-0863">Zinc-finger</keyword>
<organism evidence="9 10">
    <name type="scientific">Chelydra serpentina</name>
    <name type="common">Snapping turtle</name>
    <name type="synonym">Testudo serpentina</name>
    <dbReference type="NCBI Taxonomy" id="8475"/>
    <lineage>
        <taxon>Eukaryota</taxon>
        <taxon>Metazoa</taxon>
        <taxon>Chordata</taxon>
        <taxon>Craniata</taxon>
        <taxon>Vertebrata</taxon>
        <taxon>Euteleostomi</taxon>
        <taxon>Archelosauria</taxon>
        <taxon>Testudinata</taxon>
        <taxon>Testudines</taxon>
        <taxon>Cryptodira</taxon>
        <taxon>Durocryptodira</taxon>
        <taxon>Americhelydia</taxon>
        <taxon>Chelydroidea</taxon>
        <taxon>Chelydridae</taxon>
        <taxon>Chelydra</taxon>
    </lineage>
</organism>
<dbReference type="InterPro" id="IPR001909">
    <property type="entry name" value="KRAB"/>
</dbReference>
<dbReference type="InterPro" id="IPR036051">
    <property type="entry name" value="KRAB_dom_sf"/>
</dbReference>
<feature type="non-terminal residue" evidence="9">
    <location>
        <position position="198"/>
    </location>
</feature>
<sequence>TFEEVVVYFTQWQGALLDPAQRALYRDVMQENYEMVIFLGFPIAKPELIARLEQGEAPWVPDLQACEEGRLLRCTRTAGAERGSENEEGNHHQEVPWEVEPQGTFAGRAEGNFSQCLEQREAWGNGHRSERLLGNQPGKKVDQSINDGGRDEDPRAQQTISKEETPWYGLQCGKGFIVRSQLVTHQAAHTGEKPLQCL</sequence>
<dbReference type="SUPFAM" id="SSF57667">
    <property type="entry name" value="beta-beta-alpha zinc fingers"/>
    <property type="match status" value="1"/>
</dbReference>
<dbReference type="Proteomes" id="UP000765507">
    <property type="component" value="Unassembled WGS sequence"/>
</dbReference>
<gene>
    <name evidence="9" type="ORF">G0U57_011942</name>
</gene>
<dbReference type="GO" id="GO:0006355">
    <property type="term" value="P:regulation of DNA-templated transcription"/>
    <property type="evidence" value="ECO:0007669"/>
    <property type="project" value="InterPro"/>
</dbReference>
<feature type="compositionally biased region" description="Basic and acidic residues" evidence="6">
    <location>
        <begin position="148"/>
        <end position="164"/>
    </location>
</feature>
<feature type="non-terminal residue" evidence="9">
    <location>
        <position position="1"/>
    </location>
</feature>
<dbReference type="AlphaFoldDB" id="A0A8T1RX73"/>
<dbReference type="PANTHER" id="PTHR23232">
    <property type="entry name" value="KRAB DOMAIN C2H2 ZINC FINGER"/>
    <property type="match status" value="1"/>
</dbReference>
<dbReference type="InterPro" id="IPR013087">
    <property type="entry name" value="Znf_C2H2_type"/>
</dbReference>
<dbReference type="Gene3D" id="3.30.160.60">
    <property type="entry name" value="Classic Zinc Finger"/>
    <property type="match status" value="1"/>
</dbReference>
<dbReference type="EMBL" id="JAHGAV010003190">
    <property type="protein sequence ID" value="KAG6920955.1"/>
    <property type="molecule type" value="Genomic_DNA"/>
</dbReference>
<evidence type="ECO:0000259" key="8">
    <source>
        <dbReference type="PROSITE" id="PS50805"/>
    </source>
</evidence>
<proteinExistence type="predicted"/>
<comment type="caution">
    <text evidence="9">The sequence shown here is derived from an EMBL/GenBank/DDBJ whole genome shotgun (WGS) entry which is preliminary data.</text>
</comment>
<dbReference type="SMART" id="SM00349">
    <property type="entry name" value="KRAB"/>
    <property type="match status" value="1"/>
</dbReference>
<keyword evidence="4" id="KW-0862">Zinc</keyword>
<keyword evidence="1" id="KW-0479">Metal-binding</keyword>
<evidence type="ECO:0000256" key="3">
    <source>
        <dbReference type="ARBA" id="ARBA00022771"/>
    </source>
</evidence>
<feature type="domain" description="C2H2-type" evidence="7">
    <location>
        <begin position="171"/>
        <end position="194"/>
    </location>
</feature>
<evidence type="ECO:0000259" key="7">
    <source>
        <dbReference type="PROSITE" id="PS50157"/>
    </source>
</evidence>
<accession>A0A8T1RX73</accession>
<dbReference type="PROSITE" id="PS50157">
    <property type="entry name" value="ZINC_FINGER_C2H2_2"/>
    <property type="match status" value="1"/>
</dbReference>
<evidence type="ECO:0000313" key="9">
    <source>
        <dbReference type="EMBL" id="KAG6920955.1"/>
    </source>
</evidence>
<reference evidence="9 10" key="1">
    <citation type="journal article" date="2020" name="G3 (Bethesda)">
        <title>Draft Genome of the Common Snapping Turtle, Chelydra serpentina, a Model for Phenotypic Plasticity in Reptiles.</title>
        <authorList>
            <person name="Das D."/>
            <person name="Singh S.K."/>
            <person name="Bierstedt J."/>
            <person name="Erickson A."/>
            <person name="Galli G.L.J."/>
            <person name="Crossley D.A. 2nd"/>
            <person name="Rhen T."/>
        </authorList>
    </citation>
    <scope>NUCLEOTIDE SEQUENCE [LARGE SCALE GENOMIC DNA]</scope>
    <source>
        <strain evidence="9">KW</strain>
    </source>
</reference>
<evidence type="ECO:0000256" key="2">
    <source>
        <dbReference type="ARBA" id="ARBA00022737"/>
    </source>
</evidence>
<dbReference type="CDD" id="cd07765">
    <property type="entry name" value="KRAB_A-box"/>
    <property type="match status" value="1"/>
</dbReference>
<name>A0A8T1RX73_CHESE</name>
<protein>
    <submittedName>
        <fullName evidence="9">Zinc finger protein 251</fullName>
    </submittedName>
</protein>